<gene>
    <name evidence="1" type="ORF">QEZ41_01795</name>
</gene>
<name>A0ABT7SLF0_9GAMM</name>
<reference evidence="1 2" key="1">
    <citation type="submission" date="2023-06" db="EMBL/GenBank/DDBJ databases">
        <title>Thiopseudomonas sp. CY1220 draft genome sequence.</title>
        <authorList>
            <person name="Zhao G."/>
            <person name="An M."/>
        </authorList>
    </citation>
    <scope>NUCLEOTIDE SEQUENCE [LARGE SCALE GENOMIC DNA]</scope>
    <source>
        <strain evidence="1 2">CY1220</strain>
    </source>
</reference>
<dbReference type="EMBL" id="JAUCDY010000001">
    <property type="protein sequence ID" value="MDM7857017.1"/>
    <property type="molecule type" value="Genomic_DNA"/>
</dbReference>
<comment type="caution">
    <text evidence="1">The sequence shown here is derived from an EMBL/GenBank/DDBJ whole genome shotgun (WGS) entry which is preliminary data.</text>
</comment>
<dbReference type="Proteomes" id="UP001241056">
    <property type="component" value="Unassembled WGS sequence"/>
</dbReference>
<keyword evidence="2" id="KW-1185">Reference proteome</keyword>
<protein>
    <submittedName>
        <fullName evidence="1">Uncharacterized protein</fullName>
    </submittedName>
</protein>
<accession>A0ABT7SLF0</accession>
<sequence length="154" mass="17338">MRQPRQKIIADSTLPELPRRKLRLKFFASLCLVAFLLGLMLGDVFKTQPVRIHNQLIQITVQEQGLKLCFGAVPQVRSGQTQGMYWLSFEQVLGTPASGQLLLSDNEERVSWRVTPQQEGLQLGLVALQPLQGTWQQLEEQPCIAVQVTTATQQ</sequence>
<evidence type="ECO:0000313" key="1">
    <source>
        <dbReference type="EMBL" id="MDM7857017.1"/>
    </source>
</evidence>
<organism evidence="1 2">
    <name type="scientific">Thiopseudomonas acetoxidans</name>
    <dbReference type="NCBI Taxonomy" id="3041622"/>
    <lineage>
        <taxon>Bacteria</taxon>
        <taxon>Pseudomonadati</taxon>
        <taxon>Pseudomonadota</taxon>
        <taxon>Gammaproteobacteria</taxon>
        <taxon>Pseudomonadales</taxon>
        <taxon>Pseudomonadaceae</taxon>
        <taxon>Thiopseudomonas</taxon>
    </lineage>
</organism>
<proteinExistence type="predicted"/>
<evidence type="ECO:0000313" key="2">
    <source>
        <dbReference type="Proteomes" id="UP001241056"/>
    </source>
</evidence>
<dbReference type="RefSeq" id="WP_289409645.1">
    <property type="nucleotide sequence ID" value="NZ_JAUCDY010000001.1"/>
</dbReference>